<proteinExistence type="inferred from homology"/>
<evidence type="ECO:0000313" key="7">
    <source>
        <dbReference type="Proteomes" id="UP000199541"/>
    </source>
</evidence>
<feature type="chain" id="PRO_5045665641" evidence="4">
    <location>
        <begin position="26"/>
        <end position="326"/>
    </location>
</feature>
<dbReference type="PANTHER" id="PTHR37423">
    <property type="entry name" value="SOLUBLE LYTIC MUREIN TRANSGLYCOSYLASE-RELATED"/>
    <property type="match status" value="1"/>
</dbReference>
<comment type="caution">
    <text evidence="6">The sequence shown here is derived from an EMBL/GenBank/DDBJ whole genome shotgun (WGS) entry which is preliminary data.</text>
</comment>
<comment type="similarity">
    <text evidence="1">Belongs to the transglycosylase Slt family.</text>
</comment>
<dbReference type="EMBL" id="FNOB01000017">
    <property type="protein sequence ID" value="SDX47381.1"/>
    <property type="molecule type" value="Genomic_DNA"/>
</dbReference>
<feature type="compositionally biased region" description="Low complexity" evidence="3">
    <location>
        <begin position="105"/>
        <end position="114"/>
    </location>
</feature>
<feature type="region of interest" description="Disordered" evidence="3">
    <location>
        <begin position="79"/>
        <end position="114"/>
    </location>
</feature>
<feature type="domain" description="Transglycosylase SLT" evidence="5">
    <location>
        <begin position="176"/>
        <end position="272"/>
    </location>
</feature>
<sequence length="326" mass="33955">MRACKATAAIVALGLGLGPGMPSWAGPLSIAAPGPSKANARPPGGFTFHMVKPPSAGTTRFIKVQIDPEVQKRWIEDAPAVTDHHTPDPADKPVTAPAPGEVADDAPWAAPAPEARSRKPAYAWYWKAISPARNDRPGRFQAALAELSLGPGGTRVRAPRLTHLRALSQTWGTDILKATVGTQVSPALVLAVMSVESAGKADALSPKGARGLMQLIPATAGRFGVDASDPAQNIQGAVAYLDWLMGTFKGDPLMVLAAYNAGENAVKAAGGVPDFAETRDYVPKVLAAWQVAQHLCVTPPQTIRDGCVFKEPATASNATAVARSDG</sequence>
<dbReference type="InterPro" id="IPR008258">
    <property type="entry name" value="Transglycosylase_SLT_dom_1"/>
</dbReference>
<accession>A0A1H3C004</accession>
<feature type="compositionally biased region" description="Basic and acidic residues" evidence="3">
    <location>
        <begin position="79"/>
        <end position="91"/>
    </location>
</feature>
<evidence type="ECO:0000256" key="1">
    <source>
        <dbReference type="ARBA" id="ARBA00007734"/>
    </source>
</evidence>
<feature type="signal peptide" evidence="4">
    <location>
        <begin position="1"/>
        <end position="25"/>
    </location>
</feature>
<organism evidence="6 7">
    <name type="scientific">Allgaiera indica</name>
    <dbReference type="NCBI Taxonomy" id="765699"/>
    <lineage>
        <taxon>Bacteria</taxon>
        <taxon>Pseudomonadati</taxon>
        <taxon>Pseudomonadota</taxon>
        <taxon>Alphaproteobacteria</taxon>
        <taxon>Rhodobacterales</taxon>
        <taxon>Paracoccaceae</taxon>
        <taxon>Allgaiera</taxon>
    </lineage>
</organism>
<keyword evidence="7" id="KW-1185">Reference proteome</keyword>
<evidence type="ECO:0000256" key="2">
    <source>
        <dbReference type="ARBA" id="ARBA00009387"/>
    </source>
</evidence>
<gene>
    <name evidence="6" type="ORF">SAMN05444006_11732</name>
</gene>
<dbReference type="Pfam" id="PF01464">
    <property type="entry name" value="SLT"/>
    <property type="match status" value="1"/>
</dbReference>
<protein>
    <submittedName>
        <fullName evidence="6">Transglycosylase SLT domain-containing protein</fullName>
    </submittedName>
</protein>
<evidence type="ECO:0000313" key="6">
    <source>
        <dbReference type="EMBL" id="SDX47381.1"/>
    </source>
</evidence>
<dbReference type="PROSITE" id="PS00922">
    <property type="entry name" value="TRANSGLYCOSYLASE"/>
    <property type="match status" value="1"/>
</dbReference>
<dbReference type="Gene3D" id="1.10.530.10">
    <property type="match status" value="1"/>
</dbReference>
<dbReference type="PANTHER" id="PTHR37423:SF2">
    <property type="entry name" value="MEMBRANE-BOUND LYTIC MUREIN TRANSGLYCOSYLASE C"/>
    <property type="match status" value="1"/>
</dbReference>
<dbReference type="Proteomes" id="UP000199541">
    <property type="component" value="Unassembled WGS sequence"/>
</dbReference>
<evidence type="ECO:0000259" key="5">
    <source>
        <dbReference type="Pfam" id="PF01464"/>
    </source>
</evidence>
<dbReference type="CDD" id="cd00254">
    <property type="entry name" value="LT-like"/>
    <property type="match status" value="1"/>
</dbReference>
<evidence type="ECO:0000256" key="4">
    <source>
        <dbReference type="SAM" id="SignalP"/>
    </source>
</evidence>
<dbReference type="InterPro" id="IPR023346">
    <property type="entry name" value="Lysozyme-like_dom_sf"/>
</dbReference>
<evidence type="ECO:0000256" key="3">
    <source>
        <dbReference type="SAM" id="MobiDB-lite"/>
    </source>
</evidence>
<keyword evidence="4" id="KW-0732">Signal</keyword>
<reference evidence="6 7" key="1">
    <citation type="submission" date="2016-10" db="EMBL/GenBank/DDBJ databases">
        <authorList>
            <person name="Varghese N."/>
            <person name="Submissions S."/>
        </authorList>
    </citation>
    <scope>NUCLEOTIDE SEQUENCE [LARGE SCALE GENOMIC DNA]</scope>
    <source>
        <strain evidence="6 7">DSM 24802</strain>
    </source>
</reference>
<dbReference type="InterPro" id="IPR000189">
    <property type="entry name" value="Transglyc_AS"/>
</dbReference>
<name>A0A1H3C004_9RHOB</name>
<comment type="similarity">
    <text evidence="2">Belongs to the virb1 family.</text>
</comment>
<dbReference type="SUPFAM" id="SSF53955">
    <property type="entry name" value="Lysozyme-like"/>
    <property type="match status" value="1"/>
</dbReference>